<accession>A0A2M7H4E5</accession>
<evidence type="ECO:0000313" key="1">
    <source>
        <dbReference type="EMBL" id="PIW37089.1"/>
    </source>
</evidence>
<dbReference type="EMBL" id="PFGC01000024">
    <property type="protein sequence ID" value="PIW37089.1"/>
    <property type="molecule type" value="Genomic_DNA"/>
</dbReference>
<evidence type="ECO:0000313" key="2">
    <source>
        <dbReference type="Proteomes" id="UP000230292"/>
    </source>
</evidence>
<name>A0A2M7H4E5_9BACT</name>
<feature type="non-terminal residue" evidence="1">
    <location>
        <position position="1"/>
    </location>
</feature>
<dbReference type="Proteomes" id="UP000230292">
    <property type="component" value="Unassembled WGS sequence"/>
</dbReference>
<protein>
    <submittedName>
        <fullName evidence="1">Uncharacterized protein</fullName>
    </submittedName>
</protein>
<proteinExistence type="predicted"/>
<reference evidence="1 2" key="1">
    <citation type="submission" date="2017-09" db="EMBL/GenBank/DDBJ databases">
        <title>Depth-based differentiation of microbial function through sediment-hosted aquifers and enrichment of novel symbionts in the deep terrestrial subsurface.</title>
        <authorList>
            <person name="Probst A.J."/>
            <person name="Ladd B."/>
            <person name="Jarett J.K."/>
            <person name="Geller-Mcgrath D.E."/>
            <person name="Sieber C.M."/>
            <person name="Emerson J.B."/>
            <person name="Anantharaman K."/>
            <person name="Thomas B.C."/>
            <person name="Malmstrom R."/>
            <person name="Stieglmeier M."/>
            <person name="Klingl A."/>
            <person name="Woyke T."/>
            <person name="Ryan C.M."/>
            <person name="Banfield J.F."/>
        </authorList>
    </citation>
    <scope>NUCLEOTIDE SEQUENCE [LARGE SCALE GENOMIC DNA]</scope>
    <source>
        <strain evidence="1">CG15_BIG_FIL_POST_REV_8_21_14_020_45_12</strain>
    </source>
</reference>
<dbReference type="AlphaFoldDB" id="A0A2M7H4E5"/>
<gene>
    <name evidence="1" type="ORF">COW24_02010</name>
</gene>
<comment type="caution">
    <text evidence="1">The sequence shown here is derived from an EMBL/GenBank/DDBJ whole genome shotgun (WGS) entry which is preliminary data.</text>
</comment>
<sequence length="115" mass="13334">ADNARWEGVGIPVIEMEEVPLDDLEKESLGRLTTNLRASDHNLFFETSVALLVCALKDQAIRDRWLAWTKELKRHGFNVVGVSFKPWEMVKNHLGCCVLFEPDISYSVLRWRFRC</sequence>
<organism evidence="1 2">
    <name type="scientific">Candidatus Kerfeldbacteria bacterium CG15_BIG_FIL_POST_REV_8_21_14_020_45_12</name>
    <dbReference type="NCBI Taxonomy" id="2014247"/>
    <lineage>
        <taxon>Bacteria</taxon>
        <taxon>Candidatus Kerfeldiibacteriota</taxon>
    </lineage>
</organism>